<evidence type="ECO:0000313" key="2">
    <source>
        <dbReference type="Proteomes" id="UP000613840"/>
    </source>
</evidence>
<sequence length="251" mass="27801">MPPSDPLSDYRIVVQLQAGSGEVANMRLLLVADLLRRSIEGIRRRNTALVLLTNDRPPTTRRSEQGIYLPPGGFQVKSAQLSTGSAEVAMAFSSGSFDTIITSSRPADQLAGRRILRVGAVSSHAGSALHEIVADLINEDPLALKLALLRFHHESPAELSRARAHRAIETLQRWRFKVAGWHDMPRTKPAQQLLTMQRALATNLDSATVLNLMHRIETDPRQPSGYKYAAFRDIDRILALNLGYLIGKRRG</sequence>
<dbReference type="EMBL" id="BMMZ01000014">
    <property type="protein sequence ID" value="GGL79305.1"/>
    <property type="molecule type" value="Genomic_DNA"/>
</dbReference>
<reference evidence="1" key="1">
    <citation type="journal article" date="2014" name="Int. J. Syst. Evol. Microbiol.">
        <title>Complete genome sequence of Corynebacterium casei LMG S-19264T (=DSM 44701T), isolated from a smear-ripened cheese.</title>
        <authorList>
            <consortium name="US DOE Joint Genome Institute (JGI-PGF)"/>
            <person name="Walter F."/>
            <person name="Albersmeier A."/>
            <person name="Kalinowski J."/>
            <person name="Ruckert C."/>
        </authorList>
    </citation>
    <scope>NUCLEOTIDE SEQUENCE</scope>
    <source>
        <strain evidence="1">CGMCC 4.7306</strain>
    </source>
</reference>
<dbReference type="AlphaFoldDB" id="A0A917W7D3"/>
<dbReference type="Proteomes" id="UP000613840">
    <property type="component" value="Unassembled WGS sequence"/>
</dbReference>
<comment type="caution">
    <text evidence="1">The sequence shown here is derived from an EMBL/GenBank/DDBJ whole genome shotgun (WGS) entry which is preliminary data.</text>
</comment>
<gene>
    <name evidence="1" type="ORF">GCM10011575_42120</name>
</gene>
<protein>
    <submittedName>
        <fullName evidence="1">Uncharacterized protein</fullName>
    </submittedName>
</protein>
<reference evidence="1" key="2">
    <citation type="submission" date="2020-09" db="EMBL/GenBank/DDBJ databases">
        <authorList>
            <person name="Sun Q."/>
            <person name="Zhou Y."/>
        </authorList>
    </citation>
    <scope>NUCLEOTIDE SEQUENCE</scope>
    <source>
        <strain evidence="1">CGMCC 4.7306</strain>
    </source>
</reference>
<name>A0A917W7D3_9ACTN</name>
<keyword evidence="2" id="KW-1185">Reference proteome</keyword>
<accession>A0A917W7D3</accession>
<proteinExistence type="predicted"/>
<evidence type="ECO:0000313" key="1">
    <source>
        <dbReference type="EMBL" id="GGL79305.1"/>
    </source>
</evidence>
<organism evidence="1 2">
    <name type="scientific">Microlunatus endophyticus</name>
    <dbReference type="NCBI Taxonomy" id="1716077"/>
    <lineage>
        <taxon>Bacteria</taxon>
        <taxon>Bacillati</taxon>
        <taxon>Actinomycetota</taxon>
        <taxon>Actinomycetes</taxon>
        <taxon>Propionibacteriales</taxon>
        <taxon>Propionibacteriaceae</taxon>
        <taxon>Microlunatus</taxon>
    </lineage>
</organism>